<keyword evidence="2 6" id="KW-0031">Aminopeptidase</keyword>
<dbReference type="InterPro" id="IPR002467">
    <property type="entry name" value="Pept_M24A_MAP1"/>
</dbReference>
<comment type="subunit">
    <text evidence="6">Monomer.</text>
</comment>
<organism evidence="9 10">
    <name type="scientific">Paenibacillus typhae</name>
    <dbReference type="NCBI Taxonomy" id="1174501"/>
    <lineage>
        <taxon>Bacteria</taxon>
        <taxon>Bacillati</taxon>
        <taxon>Bacillota</taxon>
        <taxon>Bacilli</taxon>
        <taxon>Bacillales</taxon>
        <taxon>Paenibacillaceae</taxon>
        <taxon>Paenibacillus</taxon>
    </lineage>
</organism>
<dbReference type="PANTHER" id="PTHR43330:SF27">
    <property type="entry name" value="METHIONINE AMINOPEPTIDASE"/>
    <property type="match status" value="1"/>
</dbReference>
<evidence type="ECO:0000256" key="2">
    <source>
        <dbReference type="ARBA" id="ARBA00022438"/>
    </source>
</evidence>
<feature type="binding site" evidence="6">
    <location>
        <position position="121"/>
    </location>
    <ligand>
        <name>a divalent metal cation</name>
        <dbReference type="ChEBI" id="CHEBI:60240"/>
        <label>1</label>
    </ligand>
</feature>
<keyword evidence="3 6" id="KW-0645">Protease</keyword>
<dbReference type="Proteomes" id="UP000199050">
    <property type="component" value="Unassembled WGS sequence"/>
</dbReference>
<evidence type="ECO:0000256" key="1">
    <source>
        <dbReference type="ARBA" id="ARBA00002521"/>
    </source>
</evidence>
<dbReference type="SUPFAM" id="SSF55920">
    <property type="entry name" value="Creatinase/aminopeptidase"/>
    <property type="match status" value="1"/>
</dbReference>
<gene>
    <name evidence="6" type="primary">map</name>
    <name evidence="9" type="ORF">SAMN05216192_16328</name>
</gene>
<feature type="binding site" evidence="6">
    <location>
        <position position="217"/>
    </location>
    <ligand>
        <name>a divalent metal cation</name>
        <dbReference type="ChEBI" id="CHEBI:60240"/>
        <label>2</label>
        <note>catalytic</note>
    </ligand>
</feature>
<sequence length="266" mass="29088">MTSLLPKSYLYCGVNVMIICKSEQELAFMREAGRIVAESHRLIAKAIEPGITTGELDRIADQYIRSQGAVPSFKGYNGFPASICASVNEQLVHGFPGKRKLIEGDIVTLDIGAEYRGYHGDSAWTYGVGSISEEAQRLLDVTEGSLYAGLALVKPDVRLFTISHAIQQYIENAGFSVVREYVGHGIGAELHEEPQIPNYGIADRGPRLKPGMVLAIEPMVNAGDRYVRTLEDNWTVVTVDGSLCAHFEHTVAVTPDGMEIFTKLNA</sequence>
<comment type="catalytic activity">
    <reaction evidence="6 7">
        <text>Release of N-terminal amino acids, preferentially methionine, from peptides and arylamides.</text>
        <dbReference type="EC" id="3.4.11.18"/>
    </reaction>
</comment>
<dbReference type="InterPro" id="IPR000994">
    <property type="entry name" value="Pept_M24"/>
</dbReference>
<feature type="binding site" evidence="6">
    <location>
        <position position="248"/>
    </location>
    <ligand>
        <name>a divalent metal cation</name>
        <dbReference type="ChEBI" id="CHEBI:60240"/>
        <label>1</label>
    </ligand>
</feature>
<dbReference type="AlphaFoldDB" id="A0A1G9G7S4"/>
<dbReference type="Pfam" id="PF00557">
    <property type="entry name" value="Peptidase_M24"/>
    <property type="match status" value="1"/>
</dbReference>
<dbReference type="GO" id="GO:0005829">
    <property type="term" value="C:cytosol"/>
    <property type="evidence" value="ECO:0007669"/>
    <property type="project" value="TreeGrafter"/>
</dbReference>
<dbReference type="EMBL" id="FNDX01000063">
    <property type="protein sequence ID" value="SDK96621.1"/>
    <property type="molecule type" value="Genomic_DNA"/>
</dbReference>
<dbReference type="GO" id="GO:0046872">
    <property type="term" value="F:metal ion binding"/>
    <property type="evidence" value="ECO:0007669"/>
    <property type="project" value="UniProtKB-UniRule"/>
</dbReference>
<evidence type="ECO:0000313" key="10">
    <source>
        <dbReference type="Proteomes" id="UP000199050"/>
    </source>
</evidence>
<dbReference type="HAMAP" id="MF_01974">
    <property type="entry name" value="MetAP_1"/>
    <property type="match status" value="1"/>
</dbReference>
<feature type="binding site" evidence="6">
    <location>
        <position position="121"/>
    </location>
    <ligand>
        <name>a divalent metal cation</name>
        <dbReference type="ChEBI" id="CHEBI:60240"/>
        <label>2</label>
        <note>catalytic</note>
    </ligand>
</feature>
<name>A0A1G9G7S4_9BACL</name>
<comment type="similarity">
    <text evidence="6">Belongs to the peptidase M24A family. Methionine aminopeptidase type 1 subfamily.</text>
</comment>
<dbReference type="GO" id="GO:0006508">
    <property type="term" value="P:proteolysis"/>
    <property type="evidence" value="ECO:0007669"/>
    <property type="project" value="UniProtKB-KW"/>
</dbReference>
<reference evidence="10" key="1">
    <citation type="submission" date="2016-10" db="EMBL/GenBank/DDBJ databases">
        <authorList>
            <person name="Varghese N."/>
            <person name="Submissions S."/>
        </authorList>
    </citation>
    <scope>NUCLEOTIDE SEQUENCE [LARGE SCALE GENOMIC DNA]</scope>
    <source>
        <strain evidence="10">CGMCC 1.11012</strain>
    </source>
</reference>
<evidence type="ECO:0000313" key="9">
    <source>
        <dbReference type="EMBL" id="SDK96621.1"/>
    </source>
</evidence>
<dbReference type="PANTHER" id="PTHR43330">
    <property type="entry name" value="METHIONINE AMINOPEPTIDASE"/>
    <property type="match status" value="1"/>
</dbReference>
<dbReference type="GO" id="GO:0070006">
    <property type="term" value="F:metalloaminopeptidase activity"/>
    <property type="evidence" value="ECO:0007669"/>
    <property type="project" value="UniProtKB-UniRule"/>
</dbReference>
<proteinExistence type="inferred from homology"/>
<evidence type="ECO:0000256" key="3">
    <source>
        <dbReference type="ARBA" id="ARBA00022670"/>
    </source>
</evidence>
<evidence type="ECO:0000256" key="5">
    <source>
        <dbReference type="ARBA" id="ARBA00022801"/>
    </source>
</evidence>
<comment type="cofactor">
    <cofactor evidence="6">
        <name>Co(2+)</name>
        <dbReference type="ChEBI" id="CHEBI:48828"/>
    </cofactor>
    <cofactor evidence="6">
        <name>Zn(2+)</name>
        <dbReference type="ChEBI" id="CHEBI:29105"/>
    </cofactor>
    <cofactor evidence="6">
        <name>Mn(2+)</name>
        <dbReference type="ChEBI" id="CHEBI:29035"/>
    </cofactor>
    <cofactor evidence="6">
        <name>Fe(2+)</name>
        <dbReference type="ChEBI" id="CHEBI:29033"/>
    </cofactor>
    <text evidence="6">Binds 2 divalent metal cations per subunit. Has a high-affinity and a low affinity metal-binding site. The true nature of the physiological cofactor is under debate. The enzyme is active with cobalt, zinc, manganese or divalent iron ions. Most likely, methionine aminopeptidases function as mononuclear Fe(2+)-metalloproteases under physiological conditions, and the catalytically relevant metal-binding site has been assigned to the histidine-containing high-affinity site.</text>
</comment>
<feature type="binding site" evidence="6">
    <location>
        <position position="184"/>
    </location>
    <ligand>
        <name>a divalent metal cation</name>
        <dbReference type="ChEBI" id="CHEBI:60240"/>
        <label>2</label>
        <note>catalytic</note>
    </ligand>
</feature>
<dbReference type="EC" id="3.4.11.18" evidence="6 7"/>
<feature type="binding site" evidence="6">
    <location>
        <position position="191"/>
    </location>
    <ligand>
        <name>substrate</name>
    </ligand>
</feature>
<feature type="binding site" evidence="6">
    <location>
        <position position="93"/>
    </location>
    <ligand>
        <name>substrate</name>
    </ligand>
</feature>
<dbReference type="PRINTS" id="PR00599">
    <property type="entry name" value="MAPEPTIDASE"/>
</dbReference>
<dbReference type="Gene3D" id="3.90.230.10">
    <property type="entry name" value="Creatinase/methionine aminopeptidase superfamily"/>
    <property type="match status" value="1"/>
</dbReference>
<keyword evidence="10" id="KW-1185">Reference proteome</keyword>
<dbReference type="InterPro" id="IPR001714">
    <property type="entry name" value="Pept_M24_MAP"/>
</dbReference>
<accession>A0A1G9G7S4</accession>
<evidence type="ECO:0000256" key="6">
    <source>
        <dbReference type="HAMAP-Rule" id="MF_01974"/>
    </source>
</evidence>
<dbReference type="CDD" id="cd01086">
    <property type="entry name" value="MetAP1"/>
    <property type="match status" value="1"/>
</dbReference>
<dbReference type="GO" id="GO:0004239">
    <property type="term" value="F:initiator methionyl aminopeptidase activity"/>
    <property type="evidence" value="ECO:0007669"/>
    <property type="project" value="UniProtKB-UniRule"/>
</dbReference>
<keyword evidence="4 6" id="KW-0479">Metal-binding</keyword>
<dbReference type="InterPro" id="IPR036005">
    <property type="entry name" value="Creatinase/aminopeptidase-like"/>
</dbReference>
<evidence type="ECO:0000259" key="8">
    <source>
        <dbReference type="Pfam" id="PF00557"/>
    </source>
</evidence>
<keyword evidence="5 6" id="KW-0378">Hydrolase</keyword>
<feature type="binding site" evidence="6">
    <location>
        <position position="110"/>
    </location>
    <ligand>
        <name>a divalent metal cation</name>
        <dbReference type="ChEBI" id="CHEBI:60240"/>
        <label>1</label>
    </ligand>
</feature>
<feature type="binding site" evidence="6">
    <location>
        <position position="248"/>
    </location>
    <ligand>
        <name>a divalent metal cation</name>
        <dbReference type="ChEBI" id="CHEBI:60240"/>
        <label>2</label>
        <note>catalytic</note>
    </ligand>
</feature>
<evidence type="ECO:0000256" key="7">
    <source>
        <dbReference type="RuleBase" id="RU003653"/>
    </source>
</evidence>
<dbReference type="STRING" id="1174501.SAMN05216192_16328"/>
<evidence type="ECO:0000256" key="4">
    <source>
        <dbReference type="ARBA" id="ARBA00022723"/>
    </source>
</evidence>
<dbReference type="NCBIfam" id="TIGR00500">
    <property type="entry name" value="met_pdase_I"/>
    <property type="match status" value="1"/>
</dbReference>
<comment type="function">
    <text evidence="1 6">Removes the N-terminal methionine from nascent proteins. The N-terminal methionine is often cleaved when the second residue in the primary sequence is small and uncharged (Met-Ala-, Cys, Gly, Pro, Ser, Thr, or Val). Requires deformylation of the N(alpha)-formylated initiator methionine before it can be hydrolyzed.</text>
</comment>
<protein>
    <recommendedName>
        <fullName evidence="6 7">Methionine aminopeptidase</fullName>
        <shortName evidence="6">MAP</shortName>
        <shortName evidence="6">MetAP</shortName>
        <ecNumber evidence="6 7">3.4.11.18</ecNumber>
    </recommendedName>
    <alternativeName>
        <fullName evidence="6">Peptidase M</fullName>
    </alternativeName>
</protein>
<dbReference type="PROSITE" id="PS00680">
    <property type="entry name" value="MAP_1"/>
    <property type="match status" value="1"/>
</dbReference>
<feature type="domain" description="Peptidase M24" evidence="8">
    <location>
        <begin position="28"/>
        <end position="254"/>
    </location>
</feature>